<dbReference type="OrthoDB" id="9801972at2"/>
<dbReference type="SMART" id="SM01152">
    <property type="entry name" value="DUF167"/>
    <property type="match status" value="1"/>
</dbReference>
<evidence type="ECO:0000256" key="2">
    <source>
        <dbReference type="HAMAP-Rule" id="MF_00634"/>
    </source>
</evidence>
<dbReference type="Proteomes" id="UP000033774">
    <property type="component" value="Unassembled WGS sequence"/>
</dbReference>
<organism evidence="3 4">
    <name type="scientific">Elstera litoralis</name>
    <dbReference type="NCBI Taxonomy" id="552518"/>
    <lineage>
        <taxon>Bacteria</taxon>
        <taxon>Pseudomonadati</taxon>
        <taxon>Pseudomonadota</taxon>
        <taxon>Alphaproteobacteria</taxon>
        <taxon>Rhodospirillales</taxon>
        <taxon>Rhodospirillaceae</taxon>
        <taxon>Elstera</taxon>
    </lineage>
</organism>
<dbReference type="HAMAP" id="MF_00634">
    <property type="entry name" value="UPF0235"/>
    <property type="match status" value="1"/>
</dbReference>
<dbReference type="PANTHER" id="PTHR13420">
    <property type="entry name" value="UPF0235 PROTEIN C15ORF40"/>
    <property type="match status" value="1"/>
</dbReference>
<dbReference type="InterPro" id="IPR036591">
    <property type="entry name" value="YggU-like_sf"/>
</dbReference>
<dbReference type="NCBIfam" id="TIGR00251">
    <property type="entry name" value="DUF167 family protein"/>
    <property type="match status" value="1"/>
</dbReference>
<name>A0A0F3IQB3_9PROT</name>
<reference evidence="3 4" key="1">
    <citation type="submission" date="2015-03" db="EMBL/GenBank/DDBJ databases">
        <title>Draft genome sequence of Elstera litoralis.</title>
        <authorList>
            <person name="Rahalkar M.C."/>
            <person name="Dhakephalkar P.K."/>
            <person name="Pore S.D."/>
            <person name="Arora P."/>
            <person name="Kapse N.G."/>
            <person name="Pandit P.S."/>
        </authorList>
    </citation>
    <scope>NUCLEOTIDE SEQUENCE [LARGE SCALE GENOMIC DNA]</scope>
    <source>
        <strain evidence="3 4">Dia-1</strain>
    </source>
</reference>
<proteinExistence type="inferred from homology"/>
<accession>A0A0F3IQB3</accession>
<dbReference type="SUPFAM" id="SSF69786">
    <property type="entry name" value="YggU-like"/>
    <property type="match status" value="1"/>
</dbReference>
<dbReference type="GO" id="GO:0005737">
    <property type="term" value="C:cytoplasm"/>
    <property type="evidence" value="ECO:0007669"/>
    <property type="project" value="TreeGrafter"/>
</dbReference>
<evidence type="ECO:0000256" key="1">
    <source>
        <dbReference type="ARBA" id="ARBA00010364"/>
    </source>
</evidence>
<protein>
    <recommendedName>
        <fullName evidence="2">UPF0235 protein VZ95_15910</fullName>
    </recommendedName>
</protein>
<dbReference type="InterPro" id="IPR003746">
    <property type="entry name" value="DUF167"/>
</dbReference>
<evidence type="ECO:0000313" key="3">
    <source>
        <dbReference type="EMBL" id="KJV08728.1"/>
    </source>
</evidence>
<dbReference type="PANTHER" id="PTHR13420:SF7">
    <property type="entry name" value="UPF0235 PROTEIN C15ORF40"/>
    <property type="match status" value="1"/>
</dbReference>
<comment type="caution">
    <text evidence="3">The sequence shown here is derived from an EMBL/GenBank/DDBJ whole genome shotgun (WGS) entry which is preliminary data.</text>
</comment>
<dbReference type="Pfam" id="PF02594">
    <property type="entry name" value="DUF167"/>
    <property type="match status" value="1"/>
</dbReference>
<dbReference type="AlphaFoldDB" id="A0A0F3IQB3"/>
<gene>
    <name evidence="3" type="ORF">VZ95_15910</name>
</gene>
<dbReference type="Gene3D" id="3.30.1200.10">
    <property type="entry name" value="YggU-like"/>
    <property type="match status" value="1"/>
</dbReference>
<dbReference type="EMBL" id="LAJY01000470">
    <property type="protein sequence ID" value="KJV08728.1"/>
    <property type="molecule type" value="Genomic_DNA"/>
</dbReference>
<keyword evidence="4" id="KW-1185">Reference proteome</keyword>
<sequence>MALPINVTADGLILTVRVTPKSAKEKIEGVRIESDGRPVLSVRLSAPPVEGAANAALVAFLAHHWRIPKRAVKLLSGETARVKRLAIEADAALRLRITDELGALAHD</sequence>
<comment type="similarity">
    <text evidence="1 2">Belongs to the UPF0235 family.</text>
</comment>
<evidence type="ECO:0000313" key="4">
    <source>
        <dbReference type="Proteomes" id="UP000033774"/>
    </source>
</evidence>